<dbReference type="RefSeq" id="YP_010760975.1">
    <property type="nucleotide sequence ID" value="NC_073590.1"/>
</dbReference>
<dbReference type="GeneID" id="80034080"/>
<protein>
    <submittedName>
        <fullName evidence="1">Uncharacterized protein</fullName>
    </submittedName>
</protein>
<evidence type="ECO:0000313" key="1">
    <source>
        <dbReference type="EMBL" id="URC18047.1"/>
    </source>
</evidence>
<dbReference type="KEGG" id="vg:80034080"/>
<gene>
    <name evidence="1" type="primary">9</name>
    <name evidence="1" type="ORF">SEA_COLE_9</name>
</gene>
<proteinExistence type="predicted"/>
<keyword evidence="2" id="KW-1185">Reference proteome</keyword>
<reference evidence="1" key="1">
    <citation type="submission" date="2022-04" db="EMBL/GenBank/DDBJ databases">
        <authorList>
            <person name="Alexander J."/>
            <person name="Beall E."/>
            <person name="Blank A."/>
            <person name="Christensen S."/>
            <person name="Falteisek K."/>
            <person name="Fields K."/>
            <person name="Fields S."/>
            <person name="Hubble C."/>
            <person name="Johnson G."/>
            <person name="Kaiser C."/>
            <person name="Kowalski P."/>
            <person name="McCafferty N."/>
            <person name="McIver B."/>
            <person name="Montour A."/>
            <person name="Ott P."/>
            <person name="Pennel L."/>
            <person name="Poncelet M."/>
            <person name="Qureshi E."/>
            <person name="Robertson C."/>
            <person name="Saeed A."/>
            <person name="Schulz N."/>
            <person name="Xiong S."/>
            <person name="Klyczek K."/>
            <person name="Garlena R.A."/>
            <person name="Russell D.A."/>
            <person name="Jacobs-Sera D."/>
            <person name="Hatfull G.F."/>
        </authorList>
    </citation>
    <scope>NUCLEOTIDE SEQUENCE</scope>
</reference>
<dbReference type="EMBL" id="ON392166">
    <property type="protein sequence ID" value="URC18047.1"/>
    <property type="molecule type" value="Genomic_DNA"/>
</dbReference>
<accession>A0A9E7E5L9</accession>
<evidence type="ECO:0000313" key="2">
    <source>
        <dbReference type="Proteomes" id="UP001055786"/>
    </source>
</evidence>
<organism evidence="1 2">
    <name type="scientific">Arthrobacter phage Cole</name>
    <dbReference type="NCBI Taxonomy" id="2944951"/>
    <lineage>
        <taxon>Viruses</taxon>
        <taxon>Duplodnaviria</taxon>
        <taxon>Heunggongvirae</taxon>
        <taxon>Uroviricota</taxon>
        <taxon>Caudoviricetes</taxon>
        <taxon>Daemsvirinae</taxon>
        <taxon>Nanditavirus</taxon>
        <taxon>Nanditavirus cole</taxon>
    </lineage>
</organism>
<name>A0A9E7E5L9_9CAUD</name>
<dbReference type="Proteomes" id="UP001055786">
    <property type="component" value="Segment"/>
</dbReference>
<sequence>MATTYKATAAAVKVSVGPADGNRVARIIRRDGIIPEGVEADQLKRLEKLGLIEKVTEEADSTEVEAAAKAEAEAAAKAAADAKAKAEAEAAAKKAAPAK</sequence>